<dbReference type="AlphaFoldDB" id="A0AAD5YL80"/>
<dbReference type="EMBL" id="JANIEX010001399">
    <property type="protein sequence ID" value="KAJ3558406.1"/>
    <property type="molecule type" value="Genomic_DNA"/>
</dbReference>
<comment type="caution">
    <text evidence="4">The sequence shown here is derived from an EMBL/GenBank/DDBJ whole genome shotgun (WGS) entry which is preliminary data.</text>
</comment>
<dbReference type="Proteomes" id="UP001213000">
    <property type="component" value="Unassembled WGS sequence"/>
</dbReference>
<dbReference type="InterPro" id="IPR000719">
    <property type="entry name" value="Prot_kinase_dom"/>
</dbReference>
<keyword evidence="5" id="KW-1185">Reference proteome</keyword>
<dbReference type="PANTHER" id="PTHR44329">
    <property type="entry name" value="SERINE/THREONINE-PROTEIN KINASE TNNI3K-RELATED"/>
    <property type="match status" value="1"/>
</dbReference>
<sequence>MTIGLPSTDQERQANSIASASALPLSPSQGTELPLSISKLFIQLKSVMSDSQTFHLLLKSSPDELQFVVDWLQCLLLHPSMSENMWSQALKVLIRLSTQSSLYPKTFDLQGGEPTGRSLVDEAPSCYADIEHGFIARRAVCLKVLQKSRKGKPGWKSFIREIVIQGQLKHNNIHPFFGVQHLDDGKFCLISPWAEKGCLVKYLRTHPDANRLLLLRDVVSGLEYIHTKSIIHGDLKPTNILVTLSGRACLADFGLGTVAGILGVELSRYPMLETTGYNGPNSFRFDAPELLLNETTSTAVHRTTASDMYSAGCMFYEVLTEKPPLYEAETPSSLIVQVHGGARPTKPTGADLSRCISKGMTEAVWVNMEACWDRDVEKRPTATEMLSLPFFTTLEDRRPPDPPINPPKRLEVDCSDGSACQQRVKILLDSVLATW</sequence>
<dbReference type="SMART" id="SM00220">
    <property type="entry name" value="S_TKc"/>
    <property type="match status" value="1"/>
</dbReference>
<evidence type="ECO:0000259" key="3">
    <source>
        <dbReference type="PROSITE" id="PS50011"/>
    </source>
</evidence>
<gene>
    <name evidence="4" type="ORF">NP233_g11515</name>
</gene>
<evidence type="ECO:0000256" key="2">
    <source>
        <dbReference type="ARBA" id="ARBA00022840"/>
    </source>
</evidence>
<proteinExistence type="predicted"/>
<evidence type="ECO:0000313" key="5">
    <source>
        <dbReference type="Proteomes" id="UP001213000"/>
    </source>
</evidence>
<dbReference type="InterPro" id="IPR011009">
    <property type="entry name" value="Kinase-like_dom_sf"/>
</dbReference>
<evidence type="ECO:0000256" key="1">
    <source>
        <dbReference type="ARBA" id="ARBA00022741"/>
    </source>
</evidence>
<organism evidence="4 5">
    <name type="scientific">Leucocoprinus birnbaumii</name>
    <dbReference type="NCBI Taxonomy" id="56174"/>
    <lineage>
        <taxon>Eukaryota</taxon>
        <taxon>Fungi</taxon>
        <taxon>Dikarya</taxon>
        <taxon>Basidiomycota</taxon>
        <taxon>Agaricomycotina</taxon>
        <taxon>Agaricomycetes</taxon>
        <taxon>Agaricomycetidae</taxon>
        <taxon>Agaricales</taxon>
        <taxon>Agaricineae</taxon>
        <taxon>Agaricaceae</taxon>
        <taxon>Leucocoprinus</taxon>
    </lineage>
</organism>
<dbReference type="SUPFAM" id="SSF56112">
    <property type="entry name" value="Protein kinase-like (PK-like)"/>
    <property type="match status" value="1"/>
</dbReference>
<evidence type="ECO:0000313" key="4">
    <source>
        <dbReference type="EMBL" id="KAJ3558406.1"/>
    </source>
</evidence>
<dbReference type="Gene3D" id="1.10.510.10">
    <property type="entry name" value="Transferase(Phosphotransferase) domain 1"/>
    <property type="match status" value="1"/>
</dbReference>
<dbReference type="PROSITE" id="PS50011">
    <property type="entry name" value="PROTEIN_KINASE_DOM"/>
    <property type="match status" value="1"/>
</dbReference>
<dbReference type="GO" id="GO:0004674">
    <property type="term" value="F:protein serine/threonine kinase activity"/>
    <property type="evidence" value="ECO:0007669"/>
    <property type="project" value="TreeGrafter"/>
</dbReference>
<reference evidence="4" key="1">
    <citation type="submission" date="2022-07" db="EMBL/GenBank/DDBJ databases">
        <title>Genome Sequence of Leucocoprinus birnbaumii.</title>
        <authorList>
            <person name="Buettner E."/>
        </authorList>
    </citation>
    <scope>NUCLEOTIDE SEQUENCE</scope>
    <source>
        <strain evidence="4">VT141</strain>
    </source>
</reference>
<keyword evidence="2" id="KW-0067">ATP-binding</keyword>
<dbReference type="Pfam" id="PF00069">
    <property type="entry name" value="Pkinase"/>
    <property type="match status" value="1"/>
</dbReference>
<dbReference type="PANTHER" id="PTHR44329:SF298">
    <property type="entry name" value="MIXED LINEAGE KINASE DOMAIN-LIKE PROTEIN"/>
    <property type="match status" value="1"/>
</dbReference>
<keyword evidence="1" id="KW-0547">Nucleotide-binding</keyword>
<accession>A0AAD5YL80</accession>
<name>A0AAD5YL80_9AGAR</name>
<protein>
    <recommendedName>
        <fullName evidence="3">Protein kinase domain-containing protein</fullName>
    </recommendedName>
</protein>
<dbReference type="GO" id="GO:0005524">
    <property type="term" value="F:ATP binding"/>
    <property type="evidence" value="ECO:0007669"/>
    <property type="project" value="UniProtKB-KW"/>
</dbReference>
<dbReference type="InterPro" id="IPR008271">
    <property type="entry name" value="Ser/Thr_kinase_AS"/>
</dbReference>
<feature type="domain" description="Protein kinase" evidence="3">
    <location>
        <begin position="104"/>
        <end position="391"/>
    </location>
</feature>
<dbReference type="InterPro" id="IPR051681">
    <property type="entry name" value="Ser/Thr_Kinases-Pseudokinases"/>
</dbReference>
<dbReference type="PROSITE" id="PS00108">
    <property type="entry name" value="PROTEIN_KINASE_ST"/>
    <property type="match status" value="1"/>
</dbReference>